<evidence type="ECO:0000313" key="2">
    <source>
        <dbReference type="EMBL" id="XBL99303.1"/>
    </source>
</evidence>
<dbReference type="KEGG" id="cmav:ABHF33_09450"/>
<dbReference type="EMBL" id="CP157355">
    <property type="protein sequence ID" value="XBL99303.1"/>
    <property type="molecule type" value="Genomic_DNA"/>
</dbReference>
<proteinExistence type="predicted"/>
<gene>
    <name evidence="2" type="ORF">ABHF33_09450</name>
</gene>
<dbReference type="AlphaFoldDB" id="A0AAU7F603"/>
<evidence type="ECO:0000256" key="1">
    <source>
        <dbReference type="SAM" id="Phobius"/>
    </source>
</evidence>
<reference evidence="2" key="1">
    <citation type="submission" date="2024-05" db="EMBL/GenBank/DDBJ databases">
        <authorList>
            <person name="Yang L."/>
            <person name="Pan L."/>
        </authorList>
    </citation>
    <scope>NUCLEOTIDE SEQUENCE</scope>
    <source>
        <strain evidence="2">FCG-7</strain>
    </source>
</reference>
<accession>A0AAU7F603</accession>
<protein>
    <recommendedName>
        <fullName evidence="3">DUF4760 domain-containing protein</fullName>
    </recommendedName>
</protein>
<name>A0AAU7F603_9NEIS</name>
<keyword evidence="1" id="KW-1133">Transmembrane helix</keyword>
<sequence length="196" mass="22245">MLEALIVNFTNSSDGGFNYSDGIAIAAVLVSMAAFFYSIWAAKTANAIALLDVRAKIAMELDDFVMLLEIGRVTKEDGVMICPFNVSAINDDTIKITTCWAMVRDFRKRSFKSKYIFDVEVAKRVEGYHGLIHIYLVELECANRDFKIYKVISKSIVEKLDDLYYDLIREGKAIRDLIDKEARVVIKSPFDTDFNP</sequence>
<organism evidence="2">
    <name type="scientific">Chitinibacter mangrovi</name>
    <dbReference type="NCBI Taxonomy" id="3153927"/>
    <lineage>
        <taxon>Bacteria</taxon>
        <taxon>Pseudomonadati</taxon>
        <taxon>Pseudomonadota</taxon>
        <taxon>Betaproteobacteria</taxon>
        <taxon>Neisseriales</taxon>
        <taxon>Chitinibacteraceae</taxon>
        <taxon>Chitinibacter</taxon>
    </lineage>
</organism>
<dbReference type="RefSeq" id="WP_348943733.1">
    <property type="nucleotide sequence ID" value="NZ_CP157355.1"/>
</dbReference>
<keyword evidence="1" id="KW-0472">Membrane</keyword>
<feature type="transmembrane region" description="Helical" evidence="1">
    <location>
        <begin position="22"/>
        <end position="42"/>
    </location>
</feature>
<evidence type="ECO:0008006" key="3">
    <source>
        <dbReference type="Google" id="ProtNLM"/>
    </source>
</evidence>
<keyword evidence="1" id="KW-0812">Transmembrane</keyword>